<dbReference type="AlphaFoldDB" id="A0AAV5FLY3"/>
<dbReference type="InterPro" id="IPR051616">
    <property type="entry name" value="Cul2-RING_E3_ligase_SR"/>
</dbReference>
<dbReference type="InterPro" id="IPR002110">
    <property type="entry name" value="Ankyrin_rpt"/>
</dbReference>
<dbReference type="Proteomes" id="UP001054889">
    <property type="component" value="Unassembled WGS sequence"/>
</dbReference>
<dbReference type="PANTHER" id="PTHR46224">
    <property type="entry name" value="ANKYRIN REPEAT FAMILY PROTEIN"/>
    <property type="match status" value="1"/>
</dbReference>
<comment type="caution">
    <text evidence="2">The sequence shown here is derived from an EMBL/GenBank/DDBJ whole genome shotgun (WGS) entry which is preliminary data.</text>
</comment>
<feature type="repeat" description="ANK" evidence="1">
    <location>
        <begin position="210"/>
        <end position="242"/>
    </location>
</feature>
<reference evidence="2" key="2">
    <citation type="submission" date="2021-12" db="EMBL/GenBank/DDBJ databases">
        <title>Resequencing data analysis of finger millet.</title>
        <authorList>
            <person name="Hatakeyama M."/>
            <person name="Aluri S."/>
            <person name="Balachadran M.T."/>
            <person name="Sivarajan S.R."/>
            <person name="Poveda L."/>
            <person name="Shimizu-Inatsugi R."/>
            <person name="Schlapbach R."/>
            <person name="Sreeman S.M."/>
            <person name="Shimizu K.K."/>
        </authorList>
    </citation>
    <scope>NUCLEOTIDE SEQUENCE</scope>
</reference>
<gene>
    <name evidence="2" type="primary">gb24416</name>
    <name evidence="2" type="ORF">PR202_gb24416</name>
</gene>
<feature type="repeat" description="ANK" evidence="1">
    <location>
        <begin position="126"/>
        <end position="158"/>
    </location>
</feature>
<dbReference type="PRINTS" id="PR01415">
    <property type="entry name" value="ANKYRIN"/>
</dbReference>
<dbReference type="InterPro" id="IPR011990">
    <property type="entry name" value="TPR-like_helical_dom_sf"/>
</dbReference>
<evidence type="ECO:0000256" key="1">
    <source>
        <dbReference type="PROSITE-ProRule" id="PRU00023"/>
    </source>
</evidence>
<name>A0AAV5FLY3_ELECO</name>
<dbReference type="EMBL" id="BQKI01000088">
    <property type="protein sequence ID" value="GJN35622.1"/>
    <property type="molecule type" value="Genomic_DNA"/>
</dbReference>
<organism evidence="2 3">
    <name type="scientific">Eleusine coracana subsp. coracana</name>
    <dbReference type="NCBI Taxonomy" id="191504"/>
    <lineage>
        <taxon>Eukaryota</taxon>
        <taxon>Viridiplantae</taxon>
        <taxon>Streptophyta</taxon>
        <taxon>Embryophyta</taxon>
        <taxon>Tracheophyta</taxon>
        <taxon>Spermatophyta</taxon>
        <taxon>Magnoliopsida</taxon>
        <taxon>Liliopsida</taxon>
        <taxon>Poales</taxon>
        <taxon>Poaceae</taxon>
        <taxon>PACMAD clade</taxon>
        <taxon>Chloridoideae</taxon>
        <taxon>Cynodonteae</taxon>
        <taxon>Eleusininae</taxon>
        <taxon>Eleusine</taxon>
    </lineage>
</organism>
<dbReference type="SUPFAM" id="SSF48452">
    <property type="entry name" value="TPR-like"/>
    <property type="match status" value="1"/>
</dbReference>
<dbReference type="InterPro" id="IPR036770">
    <property type="entry name" value="Ankyrin_rpt-contain_sf"/>
</dbReference>
<feature type="repeat" description="ANK" evidence="1">
    <location>
        <begin position="158"/>
        <end position="179"/>
    </location>
</feature>
<dbReference type="Gene3D" id="1.25.40.20">
    <property type="entry name" value="Ankyrin repeat-containing domain"/>
    <property type="match status" value="2"/>
</dbReference>
<dbReference type="SMART" id="SM00248">
    <property type="entry name" value="ANK"/>
    <property type="match status" value="5"/>
</dbReference>
<dbReference type="Pfam" id="PF12796">
    <property type="entry name" value="Ank_2"/>
    <property type="match status" value="1"/>
</dbReference>
<protein>
    <submittedName>
        <fullName evidence="2">Uncharacterized protein</fullName>
    </submittedName>
</protein>
<dbReference type="PANTHER" id="PTHR46224:SF25">
    <property type="entry name" value="OS12G0636100 PROTEIN"/>
    <property type="match status" value="1"/>
</dbReference>
<accession>A0AAV5FLY3</accession>
<feature type="repeat" description="ANK" evidence="1">
    <location>
        <begin position="245"/>
        <end position="273"/>
    </location>
</feature>
<sequence length="421" mass="47024">MNLQFLPHLRDCFSPARADRDQWPEKARLIAAAYDGDVRRLKGNPYLVSPTFFLCLRHSLAKSMDKEGKGIQVILTNTNLAGMYPLHTACNAGCLPVLRYLVEDLNMDVNKPDTMRDCTGHALMLLGYTPAEHAAGNGRLPALRFLLDHGADLHHMREGVTLLHAAVEKGQSEIARFLLLKELVLMWNHLSLPQWKLLLIEDMLPNKHFTQLTPLDMALNASSVPCVKLLLQAGADVSVTRFLHPLARAAKRGLTEAVKSLVEAGANANVPDKYGRLPIELAAEYGTWEDVEILFPDDSIIKKKKSDFKRQAADAFRKENYLNAAALYTQALKVDHFDATLFSNRSICWLRLGEGEKALDDASEQVQKAASKLGKGLLSERSSSDASEDYESAYHTLSRGLELDPESEEMEKLFWEAMDLK</sequence>
<evidence type="ECO:0000313" key="2">
    <source>
        <dbReference type="EMBL" id="GJN35622.1"/>
    </source>
</evidence>
<dbReference type="SUPFAM" id="SSF48403">
    <property type="entry name" value="Ankyrin repeat"/>
    <property type="match status" value="1"/>
</dbReference>
<keyword evidence="3" id="KW-1185">Reference proteome</keyword>
<dbReference type="PROSITE" id="PS50297">
    <property type="entry name" value="ANK_REP_REGION"/>
    <property type="match status" value="3"/>
</dbReference>
<dbReference type="Pfam" id="PF13606">
    <property type="entry name" value="Ank_3"/>
    <property type="match status" value="1"/>
</dbReference>
<keyword evidence="1" id="KW-0040">ANK repeat</keyword>
<reference evidence="2" key="1">
    <citation type="journal article" date="2018" name="DNA Res.">
        <title>Multiple hybrid de novo genome assembly of finger millet, an orphan allotetraploid crop.</title>
        <authorList>
            <person name="Hatakeyama M."/>
            <person name="Aluri S."/>
            <person name="Balachadran M.T."/>
            <person name="Sivarajan S.R."/>
            <person name="Patrignani A."/>
            <person name="Gruter S."/>
            <person name="Poveda L."/>
            <person name="Shimizu-Inatsugi R."/>
            <person name="Baeten J."/>
            <person name="Francoijs K.J."/>
            <person name="Nataraja K.N."/>
            <person name="Reddy Y.A.N."/>
            <person name="Phadnis S."/>
            <person name="Ravikumar R.L."/>
            <person name="Schlapbach R."/>
            <person name="Sreeman S.M."/>
            <person name="Shimizu K.K."/>
        </authorList>
    </citation>
    <scope>NUCLEOTIDE SEQUENCE</scope>
</reference>
<dbReference type="PROSITE" id="PS50088">
    <property type="entry name" value="ANK_REPEAT"/>
    <property type="match status" value="4"/>
</dbReference>
<dbReference type="Gene3D" id="1.25.40.10">
    <property type="entry name" value="Tetratricopeptide repeat domain"/>
    <property type="match status" value="1"/>
</dbReference>
<dbReference type="Pfam" id="PF13857">
    <property type="entry name" value="Ank_5"/>
    <property type="match status" value="1"/>
</dbReference>
<evidence type="ECO:0000313" key="3">
    <source>
        <dbReference type="Proteomes" id="UP001054889"/>
    </source>
</evidence>
<proteinExistence type="predicted"/>